<dbReference type="EMBL" id="DVOJ01000005">
    <property type="protein sequence ID" value="HIV01190.1"/>
    <property type="molecule type" value="Genomic_DNA"/>
</dbReference>
<gene>
    <name evidence="10" type="primary">pta</name>
    <name evidence="10" type="ORF">IAA62_01370</name>
</gene>
<sequence>MKVEKLLLKKAKEKFKTIVYPEADFSPRIIEATKIIAKKKIAKVILIGDESSLVLKYGKLDNMQILNPKTSDLAEELSSAFYELRKNKGITKEEAREILYDPFYFATMLVHLGYADGMVGGAEVSTAKNLKPALQIIKGKTGLVSSCFMFYGKNKFMKNKPFFLADAGLVEDPTSEGLAEIAGQTVNSAKSFIGLEPRLAFLSYSTKGSAKGESIDKVRRAYELFKQNSPNIIADGEVQLDCALVPEVSARKAPNSELKGQANILIVPDINAGNIVYKAIQYFGGLNAIGPITQGFNKPINDLSRGCNVKDIIILTAITAIQCE</sequence>
<evidence type="ECO:0000313" key="10">
    <source>
        <dbReference type="EMBL" id="HIV01190.1"/>
    </source>
</evidence>
<dbReference type="NCBIfam" id="TIGR00651">
    <property type="entry name" value="pta"/>
    <property type="match status" value="1"/>
</dbReference>
<evidence type="ECO:0000259" key="9">
    <source>
        <dbReference type="Pfam" id="PF01515"/>
    </source>
</evidence>
<evidence type="ECO:0000256" key="4">
    <source>
        <dbReference type="ARBA" id="ARBA00012707"/>
    </source>
</evidence>
<evidence type="ECO:0000256" key="6">
    <source>
        <dbReference type="ARBA" id="ARBA00022679"/>
    </source>
</evidence>
<dbReference type="Gene3D" id="3.40.50.10950">
    <property type="match status" value="1"/>
</dbReference>
<proteinExistence type="inferred from homology"/>
<reference evidence="10" key="1">
    <citation type="submission" date="2020-10" db="EMBL/GenBank/DDBJ databases">
        <authorList>
            <person name="Gilroy R."/>
        </authorList>
    </citation>
    <scope>NUCLEOTIDE SEQUENCE</scope>
    <source>
        <strain evidence="10">CHK186-9395</strain>
    </source>
</reference>
<evidence type="ECO:0000256" key="2">
    <source>
        <dbReference type="ARBA" id="ARBA00004989"/>
    </source>
</evidence>
<dbReference type="PANTHER" id="PTHR43356">
    <property type="entry name" value="PHOSPHATE ACETYLTRANSFERASE"/>
    <property type="match status" value="1"/>
</dbReference>
<dbReference type="Proteomes" id="UP000886861">
    <property type="component" value="Unassembled WGS sequence"/>
</dbReference>
<comment type="similarity">
    <text evidence="3">Belongs to the phosphate acetyltransferase and butyryltransferase family.</text>
</comment>
<dbReference type="InterPro" id="IPR012147">
    <property type="entry name" value="P_Ac_Bu_trans"/>
</dbReference>
<organism evidence="10 11">
    <name type="scientific">Candidatus Caccopulliclostridium gallistercoris</name>
    <dbReference type="NCBI Taxonomy" id="2840719"/>
    <lineage>
        <taxon>Bacteria</taxon>
        <taxon>Bacillati</taxon>
        <taxon>Bacillota</taxon>
        <taxon>Clostridia</taxon>
        <taxon>Candidatus Caccopulliclostridium</taxon>
    </lineage>
</organism>
<keyword evidence="6 10" id="KW-0808">Transferase</keyword>
<evidence type="ECO:0000256" key="3">
    <source>
        <dbReference type="ARBA" id="ARBA00005656"/>
    </source>
</evidence>
<evidence type="ECO:0000256" key="5">
    <source>
        <dbReference type="ARBA" id="ARBA00021528"/>
    </source>
</evidence>
<dbReference type="Pfam" id="PF01515">
    <property type="entry name" value="PTA_PTB"/>
    <property type="match status" value="1"/>
</dbReference>
<evidence type="ECO:0000313" key="11">
    <source>
        <dbReference type="Proteomes" id="UP000886861"/>
    </source>
</evidence>
<dbReference type="EC" id="2.3.1.8" evidence="4"/>
<accession>A0A9D1NE75</accession>
<keyword evidence="7 10" id="KW-0012">Acyltransferase</keyword>
<dbReference type="PANTHER" id="PTHR43356:SF3">
    <property type="entry name" value="PHOSPHATE ACETYLTRANSFERASE"/>
    <property type="match status" value="1"/>
</dbReference>
<dbReference type="InterPro" id="IPR004614">
    <property type="entry name" value="P_AcTrfase"/>
</dbReference>
<evidence type="ECO:0000256" key="8">
    <source>
        <dbReference type="ARBA" id="ARBA00031108"/>
    </source>
</evidence>
<name>A0A9D1NE75_9FIRM</name>
<dbReference type="InterPro" id="IPR002505">
    <property type="entry name" value="PTA_PTB"/>
</dbReference>
<comment type="catalytic activity">
    <reaction evidence="1">
        <text>acetyl-CoA + phosphate = acetyl phosphate + CoA</text>
        <dbReference type="Rhea" id="RHEA:19521"/>
        <dbReference type="ChEBI" id="CHEBI:22191"/>
        <dbReference type="ChEBI" id="CHEBI:43474"/>
        <dbReference type="ChEBI" id="CHEBI:57287"/>
        <dbReference type="ChEBI" id="CHEBI:57288"/>
        <dbReference type="EC" id="2.3.1.8"/>
    </reaction>
</comment>
<dbReference type="AlphaFoldDB" id="A0A9D1NE75"/>
<protein>
    <recommendedName>
        <fullName evidence="5">Phosphate acetyltransferase</fullName>
        <ecNumber evidence="4">2.3.1.8</ecNumber>
    </recommendedName>
    <alternativeName>
        <fullName evidence="8">Phosphotransacetylase</fullName>
    </alternativeName>
</protein>
<feature type="domain" description="Phosphate acetyl/butaryl transferase" evidence="9">
    <location>
        <begin position="5"/>
        <end position="320"/>
    </location>
</feature>
<dbReference type="InterPro" id="IPR050500">
    <property type="entry name" value="Phos_Acetyltrans/Butyryltrans"/>
</dbReference>
<dbReference type="GO" id="GO:0008959">
    <property type="term" value="F:phosphate acetyltransferase activity"/>
    <property type="evidence" value="ECO:0007669"/>
    <property type="project" value="UniProtKB-EC"/>
</dbReference>
<evidence type="ECO:0000256" key="7">
    <source>
        <dbReference type="ARBA" id="ARBA00023315"/>
    </source>
</evidence>
<reference evidence="10" key="2">
    <citation type="journal article" date="2021" name="PeerJ">
        <title>Extensive microbial diversity within the chicken gut microbiome revealed by metagenomics and culture.</title>
        <authorList>
            <person name="Gilroy R."/>
            <person name="Ravi A."/>
            <person name="Getino M."/>
            <person name="Pursley I."/>
            <person name="Horton D.L."/>
            <person name="Alikhan N.F."/>
            <person name="Baker D."/>
            <person name="Gharbi K."/>
            <person name="Hall N."/>
            <person name="Watson M."/>
            <person name="Adriaenssens E.M."/>
            <person name="Foster-Nyarko E."/>
            <person name="Jarju S."/>
            <person name="Secka A."/>
            <person name="Antonio M."/>
            <person name="Oren A."/>
            <person name="Chaudhuri R.R."/>
            <person name="La Ragione R."/>
            <person name="Hildebrand F."/>
            <person name="Pallen M.J."/>
        </authorList>
    </citation>
    <scope>NUCLEOTIDE SEQUENCE</scope>
    <source>
        <strain evidence="10">CHK186-9395</strain>
    </source>
</reference>
<dbReference type="NCBIfam" id="NF007233">
    <property type="entry name" value="PRK09653.1"/>
    <property type="match status" value="1"/>
</dbReference>
<comment type="pathway">
    <text evidence="2">Metabolic intermediate biosynthesis; acetyl-CoA biosynthesis; acetyl-CoA from acetate: step 2/2.</text>
</comment>
<dbReference type="PIRSF" id="PIRSF000428">
    <property type="entry name" value="P_Ac_trans"/>
    <property type="match status" value="1"/>
</dbReference>
<comment type="caution">
    <text evidence="10">The sequence shown here is derived from an EMBL/GenBank/DDBJ whole genome shotgun (WGS) entry which is preliminary data.</text>
</comment>
<evidence type="ECO:0000256" key="1">
    <source>
        <dbReference type="ARBA" id="ARBA00000705"/>
    </source>
</evidence>
<dbReference type="Gene3D" id="3.40.50.10750">
    <property type="entry name" value="Isocitrate/Isopropylmalate dehydrogenase-like"/>
    <property type="match status" value="1"/>
</dbReference>
<dbReference type="InterPro" id="IPR042112">
    <property type="entry name" value="P_AcTrfase_dom2"/>
</dbReference>
<dbReference type="SUPFAM" id="SSF53659">
    <property type="entry name" value="Isocitrate/Isopropylmalate dehydrogenase-like"/>
    <property type="match status" value="1"/>
</dbReference>
<dbReference type="InterPro" id="IPR042113">
    <property type="entry name" value="P_AcTrfase_dom1"/>
</dbReference>